<keyword evidence="3" id="KW-1185">Reference proteome</keyword>
<dbReference type="Proteomes" id="UP000017246">
    <property type="component" value="Unassembled WGS sequence"/>
</dbReference>
<feature type="transmembrane region" description="Helical" evidence="1">
    <location>
        <begin position="119"/>
        <end position="138"/>
    </location>
</feature>
<name>A0A068Y2X4_ECHMU</name>
<reference evidence="2" key="2">
    <citation type="submission" date="2015-11" db="EMBL/GenBank/DDBJ databases">
        <authorList>
            <person name="Zhang Y."/>
            <person name="Guo Z."/>
        </authorList>
    </citation>
    <scope>NUCLEOTIDE SEQUENCE</scope>
</reference>
<reference evidence="2" key="1">
    <citation type="journal article" date="2013" name="Nature">
        <title>The genomes of four tapeworm species reveal adaptations to parasitism.</title>
        <authorList>
            <person name="Tsai I.J."/>
            <person name="Zarowiecki M."/>
            <person name="Holroyd N."/>
            <person name="Garciarrubio A."/>
            <person name="Sanchez-Flores A."/>
            <person name="Brooks K.L."/>
            <person name="Tracey A."/>
            <person name="Bobes R.J."/>
            <person name="Fragoso G."/>
            <person name="Sciutto E."/>
            <person name="Aslett M."/>
            <person name="Beasley H."/>
            <person name="Bennett H.M."/>
            <person name="Cai J."/>
            <person name="Camicia F."/>
            <person name="Clark R."/>
            <person name="Cucher M."/>
            <person name="De Silva N."/>
            <person name="Day T.A."/>
            <person name="Deplazes P."/>
            <person name="Estrada K."/>
            <person name="Fernandez C."/>
            <person name="Holland P.W."/>
            <person name="Hou J."/>
            <person name="Hu S."/>
            <person name="Huckvale T."/>
            <person name="Hung S.S."/>
            <person name="Kamenetzky L."/>
            <person name="Keane J.A."/>
            <person name="Kiss F."/>
            <person name="Koziol U."/>
            <person name="Lambert O."/>
            <person name="Liu K."/>
            <person name="Luo X."/>
            <person name="Luo Y."/>
            <person name="Macchiaroli N."/>
            <person name="Nichol S."/>
            <person name="Paps J."/>
            <person name="Parkinson J."/>
            <person name="Pouchkina-Stantcheva N."/>
            <person name="Riddiford N."/>
            <person name="Rosenzvit M."/>
            <person name="Salinas G."/>
            <person name="Wasmuth J.D."/>
            <person name="Zamanian M."/>
            <person name="Zheng Y."/>
            <person name="Cai X."/>
            <person name="Soberon X."/>
            <person name="Olson P.D."/>
            <person name="Laclette J.P."/>
            <person name="Brehm K."/>
            <person name="Berriman M."/>
            <person name="Garciarrubio A."/>
            <person name="Bobes R.J."/>
            <person name="Fragoso G."/>
            <person name="Sanchez-Flores A."/>
            <person name="Estrada K."/>
            <person name="Cevallos M.A."/>
            <person name="Morett E."/>
            <person name="Gonzalez V."/>
            <person name="Portillo T."/>
            <person name="Ochoa-Leyva A."/>
            <person name="Jose M.V."/>
            <person name="Sciutto E."/>
            <person name="Landa A."/>
            <person name="Jimenez L."/>
            <person name="Valdes V."/>
            <person name="Carrero J.C."/>
            <person name="Larralde C."/>
            <person name="Morales-Montor J."/>
            <person name="Limon-Lason J."/>
            <person name="Soberon X."/>
            <person name="Laclette J.P."/>
        </authorList>
    </citation>
    <scope>NUCLEOTIDE SEQUENCE [LARGE SCALE GENOMIC DNA]</scope>
</reference>
<dbReference type="AlphaFoldDB" id="A0A068Y2X4"/>
<keyword evidence="1" id="KW-1133">Transmembrane helix</keyword>
<gene>
    <name evidence="2" type="ORF">EmuJ_000467100</name>
</gene>
<evidence type="ECO:0000313" key="2">
    <source>
        <dbReference type="EMBL" id="CDS37425.1"/>
    </source>
</evidence>
<dbReference type="EMBL" id="LN902843">
    <property type="protein sequence ID" value="CDS37425.1"/>
    <property type="molecule type" value="Genomic_DNA"/>
</dbReference>
<evidence type="ECO:0000256" key="1">
    <source>
        <dbReference type="SAM" id="Phobius"/>
    </source>
</evidence>
<keyword evidence="1" id="KW-0812">Transmembrane</keyword>
<organism evidence="2 3">
    <name type="scientific">Echinococcus multilocularis</name>
    <name type="common">Fox tapeworm</name>
    <dbReference type="NCBI Taxonomy" id="6211"/>
    <lineage>
        <taxon>Eukaryota</taxon>
        <taxon>Metazoa</taxon>
        <taxon>Spiralia</taxon>
        <taxon>Lophotrochozoa</taxon>
        <taxon>Platyhelminthes</taxon>
        <taxon>Cestoda</taxon>
        <taxon>Eucestoda</taxon>
        <taxon>Cyclophyllidea</taxon>
        <taxon>Taeniidae</taxon>
        <taxon>Echinococcus</taxon>
    </lineage>
</organism>
<evidence type="ECO:0000313" key="3">
    <source>
        <dbReference type="Proteomes" id="UP000017246"/>
    </source>
</evidence>
<sequence length="169" mass="19107">METEYKFALKTGFCSIFPPFTPQSQGGETFREMRDSRTWISTFVRLLFTPPSPKRTFDLSSCFPACVLRCFSVSFCSSLSNADPLSADSVCIITAQIQPRFPFSLPLPVSPSRTCLFCLLYATFGLRLFLLISLNLYTCKYRIAANKKLTLCITGSQPRFEVVRSIFTK</sequence>
<keyword evidence="1" id="KW-0472">Membrane</keyword>
<proteinExistence type="predicted"/>
<protein>
    <submittedName>
        <fullName evidence="2">Expressed protein</fullName>
    </submittedName>
</protein>
<accession>A0A068Y2X4</accession>